<evidence type="ECO:0000256" key="3">
    <source>
        <dbReference type="ARBA" id="ARBA00014376"/>
    </source>
</evidence>
<evidence type="ECO:0000256" key="5">
    <source>
        <dbReference type="ARBA" id="ARBA00024934"/>
    </source>
</evidence>
<comment type="function">
    <text evidence="5 6">Structural component of flagellum, the bacterial motility apparatus. Part of the rod structure of flagellar basal body.</text>
</comment>
<comment type="similarity">
    <text evidence="2 6">Belongs to the flagella basal body rod proteins family.</text>
</comment>
<keyword evidence="8" id="KW-0966">Cell projection</keyword>
<gene>
    <name evidence="8" type="primary">flgB</name>
    <name evidence="8" type="ORF">KAR29_09945</name>
</gene>
<dbReference type="PIRSF" id="PIRSF002889">
    <property type="entry name" value="Rod_FlgB"/>
    <property type="match status" value="1"/>
</dbReference>
<comment type="subunit">
    <text evidence="6">The basal body constitutes a major portion of the flagellar organelle and consists of a number of rings mounted on a central rod.</text>
</comment>
<organism evidence="8 9">
    <name type="scientific">Aminithiophilus ramosus</name>
    <dbReference type="NCBI Taxonomy" id="3029084"/>
    <lineage>
        <taxon>Bacteria</taxon>
        <taxon>Thermotogati</taxon>
        <taxon>Synergistota</taxon>
        <taxon>Synergistia</taxon>
        <taxon>Synergistales</taxon>
        <taxon>Aminithiophilaceae</taxon>
        <taxon>Aminithiophilus</taxon>
    </lineage>
</organism>
<dbReference type="AlphaFoldDB" id="A0A9Q7EV26"/>
<dbReference type="GO" id="GO:0071973">
    <property type="term" value="P:bacterial-type flagellum-dependent cell motility"/>
    <property type="evidence" value="ECO:0007669"/>
    <property type="project" value="InterPro"/>
</dbReference>
<evidence type="ECO:0000313" key="8">
    <source>
        <dbReference type="EMBL" id="QTX31674.1"/>
    </source>
</evidence>
<dbReference type="GO" id="GO:0030694">
    <property type="term" value="C:bacterial-type flagellum basal body, rod"/>
    <property type="evidence" value="ECO:0007669"/>
    <property type="project" value="InterPro"/>
</dbReference>
<evidence type="ECO:0000256" key="1">
    <source>
        <dbReference type="ARBA" id="ARBA00004117"/>
    </source>
</evidence>
<dbReference type="KEGG" id="aram:KAR29_09945"/>
<dbReference type="NCBIfam" id="TIGR01396">
    <property type="entry name" value="FlgB"/>
    <property type="match status" value="1"/>
</dbReference>
<keyword evidence="4 6" id="KW-0975">Bacterial flagellum</keyword>
<proteinExistence type="inferred from homology"/>
<keyword evidence="8" id="KW-0282">Flagellum</keyword>
<accession>A0A9Q7EV26</accession>
<dbReference type="Proteomes" id="UP000671879">
    <property type="component" value="Chromosome"/>
</dbReference>
<keyword evidence="8" id="KW-0969">Cilium</keyword>
<keyword evidence="9" id="KW-1185">Reference proteome</keyword>
<evidence type="ECO:0000256" key="6">
    <source>
        <dbReference type="PIRNR" id="PIRNR002889"/>
    </source>
</evidence>
<dbReference type="InterPro" id="IPR006300">
    <property type="entry name" value="FlgB"/>
</dbReference>
<evidence type="ECO:0000256" key="2">
    <source>
        <dbReference type="ARBA" id="ARBA00009677"/>
    </source>
</evidence>
<evidence type="ECO:0000259" key="7">
    <source>
        <dbReference type="Pfam" id="PF00460"/>
    </source>
</evidence>
<dbReference type="InterPro" id="IPR001444">
    <property type="entry name" value="Flag_bb_rod_N"/>
</dbReference>
<dbReference type="RefSeq" id="WP_274372844.1">
    <property type="nucleotide sequence ID" value="NZ_CP072943.1"/>
</dbReference>
<protein>
    <recommendedName>
        <fullName evidence="3 6">Flagellar basal body rod protein FlgB</fullName>
    </recommendedName>
</protein>
<dbReference type="Pfam" id="PF00460">
    <property type="entry name" value="Flg_bb_rod"/>
    <property type="match status" value="1"/>
</dbReference>
<evidence type="ECO:0000256" key="4">
    <source>
        <dbReference type="ARBA" id="ARBA00023143"/>
    </source>
</evidence>
<name>A0A9Q7EV26_9BACT</name>
<evidence type="ECO:0000313" key="9">
    <source>
        <dbReference type="Proteomes" id="UP000671879"/>
    </source>
</evidence>
<reference evidence="9" key="1">
    <citation type="submission" date="2021-04" db="EMBL/GenBank/DDBJ databases">
        <title>A novel Synergistetes isolate from a pyrite-forming mixed culture.</title>
        <authorList>
            <person name="Bunk B."/>
            <person name="Sproer C."/>
            <person name="Spring S."/>
            <person name="Pester M."/>
        </authorList>
    </citation>
    <scope>NUCLEOTIDE SEQUENCE [LARGE SCALE GENOMIC DNA]</scope>
    <source>
        <strain evidence="9">J.5.4.2-T.3.5.2</strain>
    </source>
</reference>
<sequence>MRSDLTWNVLAKDLEGLSKRFDAVSSNIANANTPRYARREVRFEEELQELLDGPSKMPLALTDERHIPLRPLSVDDVTPDEVRPVDEIYRLDGNNVDPEVEMARLAETRMAYNAANRLVAKKAALYRLAIGGR</sequence>
<comment type="subcellular location">
    <subcellularLocation>
        <location evidence="1 6">Bacterial flagellum basal body</location>
    </subcellularLocation>
</comment>
<dbReference type="EMBL" id="CP072943">
    <property type="protein sequence ID" value="QTX31674.1"/>
    <property type="molecule type" value="Genomic_DNA"/>
</dbReference>
<feature type="domain" description="Flagellar basal body rod protein N-terminal" evidence="7">
    <location>
        <begin position="18"/>
        <end position="36"/>
    </location>
</feature>